<dbReference type="EC" id="1.8.1.4" evidence="11"/>
<keyword evidence="8 11" id="KW-0520">NAD</keyword>
<dbReference type="Gene3D" id="3.30.390.30">
    <property type="match status" value="1"/>
</dbReference>
<dbReference type="Pfam" id="PF07992">
    <property type="entry name" value="Pyr_redox_2"/>
    <property type="match status" value="1"/>
</dbReference>
<evidence type="ECO:0000256" key="9">
    <source>
        <dbReference type="ARBA" id="ARBA00023157"/>
    </source>
</evidence>
<gene>
    <name evidence="13" type="primary">lpdA</name>
    <name evidence="13" type="ORF">HYG85_04825</name>
</gene>
<dbReference type="AlphaFoldDB" id="A0A8J8M8J7"/>
<keyword evidence="6 11" id="KW-0274">FAD</keyword>
<dbReference type="Pfam" id="PF00364">
    <property type="entry name" value="Biotin_lipoyl"/>
    <property type="match status" value="1"/>
</dbReference>
<dbReference type="SUPFAM" id="SSF55424">
    <property type="entry name" value="FAD/NAD-linked reductases, dimerisation (C-terminal) domain"/>
    <property type="match status" value="1"/>
</dbReference>
<evidence type="ECO:0000256" key="11">
    <source>
        <dbReference type="RuleBase" id="RU003692"/>
    </source>
</evidence>
<dbReference type="InterPro" id="IPR011053">
    <property type="entry name" value="Single_hybrid_motif"/>
</dbReference>
<evidence type="ECO:0000256" key="7">
    <source>
        <dbReference type="ARBA" id="ARBA00023002"/>
    </source>
</evidence>
<feature type="domain" description="Lipoyl-binding" evidence="12">
    <location>
        <begin position="2"/>
        <end position="77"/>
    </location>
</feature>
<dbReference type="InterPro" id="IPR050151">
    <property type="entry name" value="Class-I_Pyr_Nuc-Dis_Oxidored"/>
</dbReference>
<dbReference type="InterPro" id="IPR023753">
    <property type="entry name" value="FAD/NAD-binding_dom"/>
</dbReference>
<dbReference type="SUPFAM" id="SSF51230">
    <property type="entry name" value="Single hybrid motif"/>
    <property type="match status" value="1"/>
</dbReference>
<comment type="catalytic activity">
    <reaction evidence="11">
        <text>N(6)-[(R)-dihydrolipoyl]-L-lysyl-[protein] + NAD(+) = N(6)-[(R)-lipoyl]-L-lysyl-[protein] + NADH + H(+)</text>
        <dbReference type="Rhea" id="RHEA:15045"/>
        <dbReference type="Rhea" id="RHEA-COMP:10474"/>
        <dbReference type="Rhea" id="RHEA-COMP:10475"/>
        <dbReference type="ChEBI" id="CHEBI:15378"/>
        <dbReference type="ChEBI" id="CHEBI:57540"/>
        <dbReference type="ChEBI" id="CHEBI:57945"/>
        <dbReference type="ChEBI" id="CHEBI:83099"/>
        <dbReference type="ChEBI" id="CHEBI:83100"/>
        <dbReference type="EC" id="1.8.1.4"/>
    </reaction>
</comment>
<dbReference type="FunFam" id="3.30.390.30:FF:000001">
    <property type="entry name" value="Dihydrolipoyl dehydrogenase"/>
    <property type="match status" value="1"/>
</dbReference>
<dbReference type="GO" id="GO:0006103">
    <property type="term" value="P:2-oxoglutarate metabolic process"/>
    <property type="evidence" value="ECO:0007669"/>
    <property type="project" value="TreeGrafter"/>
</dbReference>
<comment type="miscellaneous">
    <text evidence="11">The active site is a redox-active disulfide bond.</text>
</comment>
<dbReference type="PROSITE" id="PS00076">
    <property type="entry name" value="PYRIDINE_REDOX_1"/>
    <property type="match status" value="1"/>
</dbReference>
<protein>
    <recommendedName>
        <fullName evidence="2 11">Dihydrolipoyl dehydrogenase</fullName>
        <ecNumber evidence="11">1.8.1.4</ecNumber>
    </recommendedName>
</protein>
<evidence type="ECO:0000259" key="12">
    <source>
        <dbReference type="PROSITE" id="PS50968"/>
    </source>
</evidence>
<dbReference type="InterPro" id="IPR016156">
    <property type="entry name" value="FAD/NAD-linked_Rdtase_dimer_sf"/>
</dbReference>
<dbReference type="EMBL" id="CP058561">
    <property type="protein sequence ID" value="QUH28274.1"/>
    <property type="molecule type" value="Genomic_DNA"/>
</dbReference>
<proteinExistence type="inferred from homology"/>
<reference evidence="13 14" key="1">
    <citation type="submission" date="2020-07" db="EMBL/GenBank/DDBJ databases">
        <title>Vallitalea guaymasensis genome.</title>
        <authorList>
            <person name="Postec A."/>
        </authorList>
    </citation>
    <scope>NUCLEOTIDE SEQUENCE [LARGE SCALE GENOMIC DNA]</scope>
    <source>
        <strain evidence="13 14">Ra1766G1</strain>
    </source>
</reference>
<keyword evidence="7 11" id="KW-0560">Oxidoreductase</keyword>
<evidence type="ECO:0000256" key="1">
    <source>
        <dbReference type="ARBA" id="ARBA00007532"/>
    </source>
</evidence>
<sequence>MNIEVKLDKLSGHAKDGKVGKVHKSVGDKVTTEDILFNIESNKGNMPIKATANGTIKSIEANEGDSVAIGSLLAIIDGEAPEEVIEQKAPSKNMNTNKTASKSSGGFNYFGGLLKPQKQQLESDITIIGGGPGGYVAAIQAAKLGANVVLVEKERVGGTCLNYGCIPTKAIVRSSEVYRELKEADKFGLHADNISVDMKKVIDRKSDIVNQLVGGIEYLLEKNNVKVIKGTGEIIDKNKVFAKNNKLEATINSKNIIIATGSKTSMIPIKGIDLDNVITSKEALELDTLPEKLVIVGGGIIGMEFAFIYSSFGVDVSVVEFLENTLLACDKDVCDEINTIAKNSGIKLYTSSRVESIIKSEDDKCIVSFTEDKETKFITADKVLMAVGRQPSYKNIGLEKLNIEMDERTKGIKVNDKMQTNIPNIYAIGDVTNIIQLAHVASHQGIVAVKNILGTETKMDYNVVPSAIFTNPEIAMVGVSESMAQKDGIDIEIGKFPFSANGKALTLGDSKGFVKIIKDKSTGKVIGGSIIGPHATDLIAEITLAIKNGLTTNEIIETIHAHPTTAESIHEAVLATEGGALHFAK</sequence>
<dbReference type="InterPro" id="IPR036188">
    <property type="entry name" value="FAD/NAD-bd_sf"/>
</dbReference>
<dbReference type="PROSITE" id="PS00189">
    <property type="entry name" value="LIPOYL"/>
    <property type="match status" value="1"/>
</dbReference>
<dbReference type="NCBIfam" id="TIGR01350">
    <property type="entry name" value="lipoamide_DH"/>
    <property type="match status" value="1"/>
</dbReference>
<comment type="cofactor">
    <cofactor evidence="11">
        <name>FAD</name>
        <dbReference type="ChEBI" id="CHEBI:57692"/>
    </cofactor>
    <text evidence="11">Binds 1 FAD per subunit.</text>
</comment>
<dbReference type="Pfam" id="PF02852">
    <property type="entry name" value="Pyr_redox_dim"/>
    <property type="match status" value="1"/>
</dbReference>
<keyword evidence="3" id="KW-0963">Cytoplasm</keyword>
<evidence type="ECO:0000256" key="10">
    <source>
        <dbReference type="ARBA" id="ARBA00023284"/>
    </source>
</evidence>
<dbReference type="InterPro" id="IPR000089">
    <property type="entry name" value="Biotin_lipoyl"/>
</dbReference>
<keyword evidence="4 11" id="KW-0285">Flavoprotein</keyword>
<dbReference type="PROSITE" id="PS50968">
    <property type="entry name" value="BIOTINYL_LIPOYL"/>
    <property type="match status" value="1"/>
</dbReference>
<dbReference type="CDD" id="cd06849">
    <property type="entry name" value="lipoyl_domain"/>
    <property type="match status" value="1"/>
</dbReference>
<evidence type="ECO:0000256" key="3">
    <source>
        <dbReference type="ARBA" id="ARBA00022490"/>
    </source>
</evidence>
<dbReference type="InterPro" id="IPR012999">
    <property type="entry name" value="Pyr_OxRdtase_I_AS"/>
</dbReference>
<evidence type="ECO:0000256" key="8">
    <source>
        <dbReference type="ARBA" id="ARBA00023027"/>
    </source>
</evidence>
<evidence type="ECO:0000313" key="13">
    <source>
        <dbReference type="EMBL" id="QUH28274.1"/>
    </source>
</evidence>
<evidence type="ECO:0000256" key="2">
    <source>
        <dbReference type="ARBA" id="ARBA00016961"/>
    </source>
</evidence>
<keyword evidence="5" id="KW-0450">Lipoyl</keyword>
<dbReference type="PRINTS" id="PR00368">
    <property type="entry name" value="FADPNR"/>
</dbReference>
<dbReference type="PANTHER" id="PTHR22912">
    <property type="entry name" value="DISULFIDE OXIDOREDUCTASE"/>
    <property type="match status" value="1"/>
</dbReference>
<dbReference type="Gene3D" id="3.50.50.60">
    <property type="entry name" value="FAD/NAD(P)-binding domain"/>
    <property type="match status" value="2"/>
</dbReference>
<dbReference type="InterPro" id="IPR003016">
    <property type="entry name" value="2-oxoA_DH_lipoyl-BS"/>
</dbReference>
<evidence type="ECO:0000256" key="4">
    <source>
        <dbReference type="ARBA" id="ARBA00022630"/>
    </source>
</evidence>
<evidence type="ECO:0000256" key="5">
    <source>
        <dbReference type="ARBA" id="ARBA00022823"/>
    </source>
</evidence>
<dbReference type="InterPro" id="IPR006258">
    <property type="entry name" value="Lipoamide_DH"/>
</dbReference>
<evidence type="ECO:0000256" key="6">
    <source>
        <dbReference type="ARBA" id="ARBA00022827"/>
    </source>
</evidence>
<dbReference type="KEGG" id="vgu:HYG85_04825"/>
<dbReference type="PRINTS" id="PR00411">
    <property type="entry name" value="PNDRDTASEI"/>
</dbReference>
<comment type="similarity">
    <text evidence="1 11">Belongs to the class-I pyridine nucleotide-disulfide oxidoreductase family.</text>
</comment>
<accession>A0A8J8M8J7</accession>
<dbReference type="PANTHER" id="PTHR22912:SF217">
    <property type="entry name" value="DIHYDROLIPOYL DEHYDROGENASE"/>
    <property type="match status" value="1"/>
</dbReference>
<dbReference type="GO" id="GO:0050660">
    <property type="term" value="F:flavin adenine dinucleotide binding"/>
    <property type="evidence" value="ECO:0007669"/>
    <property type="project" value="InterPro"/>
</dbReference>
<organism evidence="13 14">
    <name type="scientific">Vallitalea guaymasensis</name>
    <dbReference type="NCBI Taxonomy" id="1185412"/>
    <lineage>
        <taxon>Bacteria</taxon>
        <taxon>Bacillati</taxon>
        <taxon>Bacillota</taxon>
        <taxon>Clostridia</taxon>
        <taxon>Lachnospirales</taxon>
        <taxon>Vallitaleaceae</taxon>
        <taxon>Vallitalea</taxon>
    </lineage>
</organism>
<dbReference type="InterPro" id="IPR004099">
    <property type="entry name" value="Pyr_nucl-diS_OxRdtase_dimer"/>
</dbReference>
<keyword evidence="14" id="KW-1185">Reference proteome</keyword>
<dbReference type="Proteomes" id="UP000677305">
    <property type="component" value="Chromosome"/>
</dbReference>
<keyword evidence="10 11" id="KW-0676">Redox-active center</keyword>
<dbReference type="RefSeq" id="WP_212692525.1">
    <property type="nucleotide sequence ID" value="NZ_CP058561.1"/>
</dbReference>
<evidence type="ECO:0000313" key="14">
    <source>
        <dbReference type="Proteomes" id="UP000677305"/>
    </source>
</evidence>
<dbReference type="GO" id="GO:0004148">
    <property type="term" value="F:dihydrolipoyl dehydrogenase (NADH) activity"/>
    <property type="evidence" value="ECO:0007669"/>
    <property type="project" value="UniProtKB-EC"/>
</dbReference>
<name>A0A8J8M8J7_9FIRM</name>
<dbReference type="SUPFAM" id="SSF51905">
    <property type="entry name" value="FAD/NAD(P)-binding domain"/>
    <property type="match status" value="1"/>
</dbReference>
<keyword evidence="9" id="KW-1015">Disulfide bond</keyword>
<dbReference type="Gene3D" id="2.40.50.100">
    <property type="match status" value="1"/>
</dbReference>